<dbReference type="AlphaFoldDB" id="A0A8T1TUF5"/>
<dbReference type="VEuPathDB" id="FungiDB:PC110_g20317"/>
<feature type="region of interest" description="Disordered" evidence="1">
    <location>
        <begin position="290"/>
        <end position="402"/>
    </location>
</feature>
<comment type="caution">
    <text evidence="2">The sequence shown here is derived from an EMBL/GenBank/DDBJ whole genome shotgun (WGS) entry which is preliminary data.</text>
</comment>
<protein>
    <submittedName>
        <fullName evidence="2">Uncharacterized protein</fullName>
    </submittedName>
</protein>
<sequence>MRGAIDSLVSYGASVTVLYSDDIDEQCGYTVYDEISRQTMPSTNLTHARVTHPDPCEVCHPCCPNCSLRPTGSLTLEFAVSSTPLEQVSGRNMQVLALIATGAAVLASMPTVHGHGYIVDPAAQWADGYPNNGYGSTVDNEIWGVYDNSKYGYGVNGTLNFFKATFPTKGYDSLGAFIAKNQELYSSKTDADCGLTVYKDSARSELPASQLEYTGFTHTGPCEVWCDDTKVLFDYDCQTKYPDIPAKLPYDESKCANANRLTIYWLALHGDPWQVYTDCVWLEGGSGSGAAPSAVGAGASKVDAGSSSSSTSTTTTAPSSNVSPSTNSSLSASTTSTTTAPSSATTDASASKETAGEASTSVNETPKTTTAPSTSMTEETTSVTEAPSPPATPTSAKCSRRN</sequence>
<dbReference type="VEuPathDB" id="FungiDB:PC110_g14397"/>
<feature type="compositionally biased region" description="Low complexity" evidence="1">
    <location>
        <begin position="364"/>
        <end position="386"/>
    </location>
</feature>
<organism evidence="2 3">
    <name type="scientific">Phytophthora cactorum</name>
    <dbReference type="NCBI Taxonomy" id="29920"/>
    <lineage>
        <taxon>Eukaryota</taxon>
        <taxon>Sar</taxon>
        <taxon>Stramenopiles</taxon>
        <taxon>Oomycota</taxon>
        <taxon>Peronosporomycetes</taxon>
        <taxon>Peronosporales</taxon>
        <taxon>Peronosporaceae</taxon>
        <taxon>Phytophthora</taxon>
    </lineage>
</organism>
<gene>
    <name evidence="2" type="ORF">JG687_00015047</name>
</gene>
<evidence type="ECO:0000313" key="3">
    <source>
        <dbReference type="Proteomes" id="UP000688947"/>
    </source>
</evidence>
<dbReference type="OrthoDB" id="163817at2759"/>
<accession>A0A8T1TUF5</accession>
<name>A0A8T1TUF5_9STRA</name>
<dbReference type="EMBL" id="JAENGZ010001286">
    <property type="protein sequence ID" value="KAG6949161.1"/>
    <property type="molecule type" value="Genomic_DNA"/>
</dbReference>
<evidence type="ECO:0000313" key="2">
    <source>
        <dbReference type="EMBL" id="KAG6949161.1"/>
    </source>
</evidence>
<feature type="compositionally biased region" description="Low complexity" evidence="1">
    <location>
        <begin position="290"/>
        <end position="353"/>
    </location>
</feature>
<evidence type="ECO:0000256" key="1">
    <source>
        <dbReference type="SAM" id="MobiDB-lite"/>
    </source>
</evidence>
<proteinExistence type="predicted"/>
<reference evidence="2" key="1">
    <citation type="submission" date="2021-01" db="EMBL/GenBank/DDBJ databases">
        <title>Phytophthora aleatoria, a newly-described species from Pinus radiata is distinct from Phytophthora cactorum isolates based on comparative genomics.</title>
        <authorList>
            <person name="Mcdougal R."/>
            <person name="Panda P."/>
            <person name="Williams N."/>
            <person name="Studholme D.J."/>
        </authorList>
    </citation>
    <scope>NUCLEOTIDE SEQUENCE</scope>
    <source>
        <strain evidence="2">NZFS 3830</strain>
    </source>
</reference>
<dbReference type="Proteomes" id="UP000688947">
    <property type="component" value="Unassembled WGS sequence"/>
</dbReference>